<feature type="compositionally biased region" description="Low complexity" evidence="1">
    <location>
        <begin position="235"/>
        <end position="246"/>
    </location>
</feature>
<feature type="compositionally biased region" description="Low complexity" evidence="1">
    <location>
        <begin position="53"/>
        <end position="65"/>
    </location>
</feature>
<protein>
    <submittedName>
        <fullName evidence="2">Uncharacterized protein</fullName>
    </submittedName>
</protein>
<feature type="region of interest" description="Disordered" evidence="1">
    <location>
        <begin position="124"/>
        <end position="144"/>
    </location>
</feature>
<comment type="caution">
    <text evidence="2">The sequence shown here is derived from an EMBL/GenBank/DDBJ whole genome shotgun (WGS) entry which is preliminary data.</text>
</comment>
<proteinExistence type="predicted"/>
<name>A0A1Y2HT40_9FUNG</name>
<organism evidence="2 3">
    <name type="scientific">Catenaria anguillulae PL171</name>
    <dbReference type="NCBI Taxonomy" id="765915"/>
    <lineage>
        <taxon>Eukaryota</taxon>
        <taxon>Fungi</taxon>
        <taxon>Fungi incertae sedis</taxon>
        <taxon>Blastocladiomycota</taxon>
        <taxon>Blastocladiomycetes</taxon>
        <taxon>Blastocladiales</taxon>
        <taxon>Catenariaceae</taxon>
        <taxon>Catenaria</taxon>
    </lineage>
</organism>
<feature type="region of interest" description="Disordered" evidence="1">
    <location>
        <begin position="35"/>
        <end position="109"/>
    </location>
</feature>
<dbReference type="AlphaFoldDB" id="A0A1Y2HT40"/>
<dbReference type="EMBL" id="MCFL01000011">
    <property type="protein sequence ID" value="ORZ37767.1"/>
    <property type="molecule type" value="Genomic_DNA"/>
</dbReference>
<evidence type="ECO:0000256" key="1">
    <source>
        <dbReference type="SAM" id="MobiDB-lite"/>
    </source>
</evidence>
<dbReference type="Proteomes" id="UP000193411">
    <property type="component" value="Unassembled WGS sequence"/>
</dbReference>
<sequence length="246" mass="25168">MLSGIHAQQQGDITGSSDEDLDRFYDAHAEAYAAETLSRQHGTLRASRDLSRDSPLSSTSSSFPSERVSVIHSRNASPTAHALAQADDGASTRAMQVGSPSTPQIHPPRRVDSLLAPTLASLAAGPASRHPTPSLDDDHDLDNSHASVSPPATMIAAAEAAAIPRRGGTAESYEVVGADAFAGVAAVTASGAESPVVPPRTASIGPRDSPKRTMTPPSTSRFVGGGQGTLRRRAATAAGGHAGVAR</sequence>
<accession>A0A1Y2HT40</accession>
<feature type="region of interest" description="Disordered" evidence="1">
    <location>
        <begin position="191"/>
        <end position="246"/>
    </location>
</feature>
<keyword evidence="3" id="KW-1185">Reference proteome</keyword>
<reference evidence="2 3" key="1">
    <citation type="submission" date="2016-07" db="EMBL/GenBank/DDBJ databases">
        <title>Pervasive Adenine N6-methylation of Active Genes in Fungi.</title>
        <authorList>
            <consortium name="DOE Joint Genome Institute"/>
            <person name="Mondo S.J."/>
            <person name="Dannebaum R.O."/>
            <person name="Kuo R.C."/>
            <person name="Labutti K."/>
            <person name="Haridas S."/>
            <person name="Kuo A."/>
            <person name="Salamov A."/>
            <person name="Ahrendt S.R."/>
            <person name="Lipzen A."/>
            <person name="Sullivan W."/>
            <person name="Andreopoulos W.B."/>
            <person name="Clum A."/>
            <person name="Lindquist E."/>
            <person name="Daum C."/>
            <person name="Ramamoorthy G.K."/>
            <person name="Gryganskyi A."/>
            <person name="Culley D."/>
            <person name="Magnuson J.K."/>
            <person name="James T.Y."/>
            <person name="O'Malley M.A."/>
            <person name="Stajich J.E."/>
            <person name="Spatafora J.W."/>
            <person name="Visel A."/>
            <person name="Grigoriev I.V."/>
        </authorList>
    </citation>
    <scope>NUCLEOTIDE SEQUENCE [LARGE SCALE GENOMIC DNA]</scope>
    <source>
        <strain evidence="2 3">PL171</strain>
    </source>
</reference>
<evidence type="ECO:0000313" key="2">
    <source>
        <dbReference type="EMBL" id="ORZ37767.1"/>
    </source>
</evidence>
<gene>
    <name evidence="2" type="ORF">BCR44DRAFT_1429914</name>
</gene>
<evidence type="ECO:0000313" key="3">
    <source>
        <dbReference type="Proteomes" id="UP000193411"/>
    </source>
</evidence>